<feature type="transmembrane region" description="Helical" evidence="10">
    <location>
        <begin position="36"/>
        <end position="56"/>
    </location>
</feature>
<dbReference type="PATRIC" id="fig|504832.7.peg.2631"/>
<dbReference type="eggNOG" id="COG0834">
    <property type="taxonomic scope" value="Bacteria"/>
</dbReference>
<feature type="transmembrane region" description="Helical" evidence="10">
    <location>
        <begin position="250"/>
        <end position="270"/>
    </location>
</feature>
<keyword evidence="14" id="KW-1185">Reference proteome</keyword>
<sequence>MQDWQSCRVPVTCANPTFRDKGLKLNISRLRGACRCWLALLLWLALMPAAISLLSATPSFSQTRAANPAPVDRELVIGTKVAPPFAMKDENGNWSGVSIELWQHLASRLKWNYHFVEADTVPALLDGVKTGQFDVAISAISITAEREQALDFTTSYFHAGTGVAVQADRITNWIPVIKSIASWSFLQAALTLLGLAVTAGVVIWLFERKANDGFGGTVVRGLSSGVWWSTHTMTQRAAGGIMPLTLPGRIIAMIWMVTSVIAIAVFTAGITSSLTTKRLHGMVNSVADLSSIKVGVPGGTSSQDGLTRLRIVHSVLPSPQDGLKALRSGKIDALVYDRPLLAWMIRQQGLSSLDLTDLMLEPQRYAIAMRPNSKLRKPLNVAMLQVTESDWWRDTLFRYLGSTY</sequence>
<dbReference type="InterPro" id="IPR015683">
    <property type="entry name" value="Ionotropic_Glu_rcpt"/>
</dbReference>
<evidence type="ECO:0000256" key="2">
    <source>
        <dbReference type="ARBA" id="ARBA00022448"/>
    </source>
</evidence>
<keyword evidence="3 10" id="KW-0812">Transmembrane</keyword>
<dbReference type="SMART" id="SM00062">
    <property type="entry name" value="PBPb"/>
    <property type="match status" value="1"/>
</dbReference>
<dbReference type="SUPFAM" id="SSF81324">
    <property type="entry name" value="Voltage-gated potassium channels"/>
    <property type="match status" value="1"/>
</dbReference>
<dbReference type="InterPro" id="IPR001320">
    <property type="entry name" value="Iontro_rcpt_C"/>
</dbReference>
<feature type="domain" description="Ionotropic glutamate receptor C-terminal" evidence="12">
    <location>
        <begin position="74"/>
        <end position="394"/>
    </location>
</feature>
<evidence type="ECO:0000313" key="14">
    <source>
        <dbReference type="Proteomes" id="UP000007730"/>
    </source>
</evidence>
<dbReference type="Gene3D" id="3.40.190.10">
    <property type="entry name" value="Periplasmic binding protein-like II"/>
    <property type="match status" value="2"/>
</dbReference>
<dbReference type="GO" id="GO:0016020">
    <property type="term" value="C:membrane"/>
    <property type="evidence" value="ECO:0007669"/>
    <property type="project" value="UniProtKB-SubCell"/>
</dbReference>
<keyword evidence="9" id="KW-0407">Ion channel</keyword>
<evidence type="ECO:0000256" key="9">
    <source>
        <dbReference type="ARBA" id="ARBA00023303"/>
    </source>
</evidence>
<dbReference type="EMBL" id="CP002826">
    <property type="protein sequence ID" value="AEI07188.1"/>
    <property type="molecule type" value="Genomic_DNA"/>
</dbReference>
<dbReference type="InterPro" id="IPR001638">
    <property type="entry name" value="Solute-binding_3/MltF_N"/>
</dbReference>
<name>F8BRV7_AFIC5</name>
<gene>
    <name evidence="13" type="ordered locus">OCA5_c24930</name>
</gene>
<dbReference type="Proteomes" id="UP000007730">
    <property type="component" value="Chromosome"/>
</dbReference>
<evidence type="ECO:0000256" key="8">
    <source>
        <dbReference type="ARBA" id="ARBA00023180"/>
    </source>
</evidence>
<keyword evidence="2" id="KW-0813">Transport</keyword>
<feature type="transmembrane region" description="Helical" evidence="10">
    <location>
        <begin position="185"/>
        <end position="206"/>
    </location>
</feature>
<keyword evidence="7" id="KW-0675">Receptor</keyword>
<evidence type="ECO:0000256" key="7">
    <source>
        <dbReference type="ARBA" id="ARBA00023170"/>
    </source>
</evidence>
<evidence type="ECO:0000256" key="6">
    <source>
        <dbReference type="ARBA" id="ARBA00023136"/>
    </source>
</evidence>
<dbReference type="PANTHER" id="PTHR18966">
    <property type="entry name" value="IONOTROPIC GLUTAMATE RECEPTOR"/>
    <property type="match status" value="1"/>
</dbReference>
<dbReference type="SUPFAM" id="SSF53850">
    <property type="entry name" value="Periplasmic binding protein-like II"/>
    <property type="match status" value="1"/>
</dbReference>
<evidence type="ECO:0000256" key="10">
    <source>
        <dbReference type="SAM" id="Phobius"/>
    </source>
</evidence>
<dbReference type="OrthoDB" id="9799090at2"/>
<dbReference type="STRING" id="504832.OCA5_c24930"/>
<keyword evidence="5" id="KW-0406">Ion transport</keyword>
<evidence type="ECO:0000313" key="13">
    <source>
        <dbReference type="EMBL" id="AEI07188.1"/>
    </source>
</evidence>
<evidence type="ECO:0000259" key="12">
    <source>
        <dbReference type="SMART" id="SM00079"/>
    </source>
</evidence>
<dbReference type="KEGG" id="ocg:OCA5_c24930"/>
<evidence type="ECO:0000256" key="1">
    <source>
        <dbReference type="ARBA" id="ARBA00004141"/>
    </source>
</evidence>
<reference evidence="13 14" key="1">
    <citation type="journal article" date="2011" name="J. Bacteriol.">
        <title>Complete genome sequences of the chemolithoautotrophic Oligotropha carboxidovorans strains OM4 and OM5.</title>
        <authorList>
            <person name="Volland S."/>
            <person name="Rachinger M."/>
            <person name="Strittmatter A."/>
            <person name="Daniel R."/>
            <person name="Gottschalk G."/>
            <person name="Meyer O."/>
        </authorList>
    </citation>
    <scope>NUCLEOTIDE SEQUENCE [LARGE SCALE GENOMIC DNA]</scope>
    <source>
        <strain evidence="14">ATCC 49405 / DSM 1227 / KCTC 32145 / OM5</strain>
    </source>
</reference>
<dbReference type="Pfam" id="PF00497">
    <property type="entry name" value="SBP_bac_3"/>
    <property type="match status" value="1"/>
</dbReference>
<proteinExistence type="predicted"/>
<dbReference type="SMART" id="SM00079">
    <property type="entry name" value="PBPe"/>
    <property type="match status" value="1"/>
</dbReference>
<dbReference type="Pfam" id="PF00060">
    <property type="entry name" value="Lig_chan"/>
    <property type="match status" value="1"/>
</dbReference>
<feature type="transmembrane region" description="Helical" evidence="10">
    <location>
        <begin position="213"/>
        <end position="230"/>
    </location>
</feature>
<keyword evidence="6 10" id="KW-0472">Membrane</keyword>
<dbReference type="HOGENOM" id="CLU_019602_21_0_5"/>
<feature type="domain" description="Solute-binding protein family 3/N-terminal" evidence="11">
    <location>
        <begin position="74"/>
        <end position="403"/>
    </location>
</feature>
<protein>
    <submittedName>
        <fullName evidence="13">Putative extracellular solute-binding protein</fullName>
    </submittedName>
</protein>
<dbReference type="Gene3D" id="1.10.287.70">
    <property type="match status" value="1"/>
</dbReference>
<evidence type="ECO:0000256" key="3">
    <source>
        <dbReference type="ARBA" id="ARBA00022692"/>
    </source>
</evidence>
<keyword evidence="8" id="KW-0325">Glycoprotein</keyword>
<dbReference type="AlphaFoldDB" id="F8BRV7"/>
<organism evidence="13 14">
    <name type="scientific">Afipia carboxidovorans (strain ATCC 49405 / DSM 1227 / KCTC 32145 / OM5)</name>
    <name type="common">Oligotropha carboxidovorans</name>
    <dbReference type="NCBI Taxonomy" id="504832"/>
    <lineage>
        <taxon>Bacteria</taxon>
        <taxon>Pseudomonadati</taxon>
        <taxon>Pseudomonadota</taxon>
        <taxon>Alphaproteobacteria</taxon>
        <taxon>Hyphomicrobiales</taxon>
        <taxon>Nitrobacteraceae</taxon>
        <taxon>Afipia</taxon>
    </lineage>
</organism>
<evidence type="ECO:0000256" key="4">
    <source>
        <dbReference type="ARBA" id="ARBA00022989"/>
    </source>
</evidence>
<comment type="subcellular location">
    <subcellularLocation>
        <location evidence="1">Membrane</location>
        <topology evidence="1">Multi-pass membrane protein</topology>
    </subcellularLocation>
</comment>
<dbReference type="GO" id="GO:0015276">
    <property type="term" value="F:ligand-gated monoatomic ion channel activity"/>
    <property type="evidence" value="ECO:0007669"/>
    <property type="project" value="InterPro"/>
</dbReference>
<evidence type="ECO:0000256" key="5">
    <source>
        <dbReference type="ARBA" id="ARBA00023065"/>
    </source>
</evidence>
<keyword evidence="4 10" id="KW-1133">Transmembrane helix</keyword>
<evidence type="ECO:0000259" key="11">
    <source>
        <dbReference type="SMART" id="SM00062"/>
    </source>
</evidence>
<accession>F8BRV7</accession>